<dbReference type="GO" id="GO:0032259">
    <property type="term" value="P:methylation"/>
    <property type="evidence" value="ECO:0007669"/>
    <property type="project" value="UniProtKB-KW"/>
</dbReference>
<dbReference type="AlphaFoldDB" id="A0A6P2BZW7"/>
<keyword evidence="1 4" id="KW-0489">Methyltransferase</keyword>
<dbReference type="OrthoDB" id="9797252at2"/>
<dbReference type="CDD" id="cd02440">
    <property type="entry name" value="AdoMet_MTases"/>
    <property type="match status" value="1"/>
</dbReference>
<evidence type="ECO:0000259" key="3">
    <source>
        <dbReference type="Pfam" id="PF13649"/>
    </source>
</evidence>
<proteinExistence type="predicted"/>
<dbReference type="RefSeq" id="WP_145854106.1">
    <property type="nucleotide sequence ID" value="NZ_RPFW01000003.1"/>
</dbReference>
<evidence type="ECO:0000313" key="4">
    <source>
        <dbReference type="EMBL" id="TVZ04237.1"/>
    </source>
</evidence>
<evidence type="ECO:0000256" key="2">
    <source>
        <dbReference type="ARBA" id="ARBA00022679"/>
    </source>
</evidence>
<dbReference type="Proteomes" id="UP000460272">
    <property type="component" value="Unassembled WGS sequence"/>
</dbReference>
<dbReference type="InterPro" id="IPR029063">
    <property type="entry name" value="SAM-dependent_MTases_sf"/>
</dbReference>
<sequence length="237" mass="25834">MDETWMIDELAHAGDEHLDEDFIAGYDRKQGYPDPEPDILAFEAHGLDGTSTVIDFATGTGQFAIPAARRFGLVTAVDVSPAMIAAVRAKAAAAPGAAANRLECVRGGFLSYTPAAPVDGVYTRHGLHQIPDFWKAIALRRIAGMLRPGGVLRLRDLIYDFGPEEAPEIFAGWFANAADDPAEGYTAEDYAVHIRTEHSTYRWLFEPIIHAAGFDIAEVKFEGRLYGTYTCVKKGTA</sequence>
<feature type="domain" description="Methyltransferase" evidence="3">
    <location>
        <begin position="53"/>
        <end position="150"/>
    </location>
</feature>
<dbReference type="Pfam" id="PF13649">
    <property type="entry name" value="Methyltransf_25"/>
    <property type="match status" value="1"/>
</dbReference>
<dbReference type="EMBL" id="RPFW01000003">
    <property type="protein sequence ID" value="TVZ04237.1"/>
    <property type="molecule type" value="Genomic_DNA"/>
</dbReference>
<name>A0A6P2BZW7_9ACTN</name>
<evidence type="ECO:0000256" key="1">
    <source>
        <dbReference type="ARBA" id="ARBA00022603"/>
    </source>
</evidence>
<comment type="caution">
    <text evidence="4">The sequence shown here is derived from an EMBL/GenBank/DDBJ whole genome shotgun (WGS) entry which is preliminary data.</text>
</comment>
<dbReference type="PANTHER" id="PTHR43861">
    <property type="entry name" value="TRANS-ACONITATE 2-METHYLTRANSFERASE-RELATED"/>
    <property type="match status" value="1"/>
</dbReference>
<dbReference type="PANTHER" id="PTHR43861:SF1">
    <property type="entry name" value="TRANS-ACONITATE 2-METHYLTRANSFERASE"/>
    <property type="match status" value="1"/>
</dbReference>
<dbReference type="InterPro" id="IPR041698">
    <property type="entry name" value="Methyltransf_25"/>
</dbReference>
<keyword evidence="5" id="KW-1185">Reference proteome</keyword>
<accession>A0A6P2BZW7</accession>
<gene>
    <name evidence="4" type="ORF">EAS64_17765</name>
</gene>
<dbReference type="SUPFAM" id="SSF53335">
    <property type="entry name" value="S-adenosyl-L-methionine-dependent methyltransferases"/>
    <property type="match status" value="1"/>
</dbReference>
<keyword evidence="2 4" id="KW-0808">Transferase</keyword>
<dbReference type="Gene3D" id="3.40.50.150">
    <property type="entry name" value="Vaccinia Virus protein VP39"/>
    <property type="match status" value="1"/>
</dbReference>
<organism evidence="4 5">
    <name type="scientific">Trebonia kvetii</name>
    <dbReference type="NCBI Taxonomy" id="2480626"/>
    <lineage>
        <taxon>Bacteria</taxon>
        <taxon>Bacillati</taxon>
        <taxon>Actinomycetota</taxon>
        <taxon>Actinomycetes</taxon>
        <taxon>Streptosporangiales</taxon>
        <taxon>Treboniaceae</taxon>
        <taxon>Trebonia</taxon>
    </lineage>
</organism>
<protein>
    <submittedName>
        <fullName evidence="4">Class I SAM-dependent methyltransferase</fullName>
    </submittedName>
</protein>
<dbReference type="GO" id="GO:0008168">
    <property type="term" value="F:methyltransferase activity"/>
    <property type="evidence" value="ECO:0007669"/>
    <property type="project" value="UniProtKB-KW"/>
</dbReference>
<evidence type="ECO:0000313" key="5">
    <source>
        <dbReference type="Proteomes" id="UP000460272"/>
    </source>
</evidence>
<reference evidence="4 5" key="1">
    <citation type="submission" date="2018-11" db="EMBL/GenBank/DDBJ databases">
        <title>Trebonia kvetii gen.nov., sp.nov., a novel acidophilic actinobacterium, and proposal of the new actinobacterial family Treboniaceae fam. nov.</title>
        <authorList>
            <person name="Rapoport D."/>
            <person name="Sagova-Mareckova M."/>
            <person name="Sedlacek I."/>
            <person name="Provaznik J."/>
            <person name="Kralova S."/>
            <person name="Pavlinic D."/>
            <person name="Benes V."/>
            <person name="Kopecky J."/>
        </authorList>
    </citation>
    <scope>NUCLEOTIDE SEQUENCE [LARGE SCALE GENOMIC DNA]</scope>
    <source>
        <strain evidence="4 5">15Tr583</strain>
    </source>
</reference>